<evidence type="ECO:0000256" key="1">
    <source>
        <dbReference type="SAM" id="MobiDB-lite"/>
    </source>
</evidence>
<dbReference type="Pfam" id="PF01740">
    <property type="entry name" value="STAS"/>
    <property type="match status" value="1"/>
</dbReference>
<dbReference type="Proteomes" id="UP000019149">
    <property type="component" value="Unassembled WGS sequence"/>
</dbReference>
<dbReference type="CTD" id="36346882"/>
<dbReference type="InterPro" id="IPR036513">
    <property type="entry name" value="STAS_dom_sf"/>
</dbReference>
<sequence length="279" mass="30727">MKIIRYDGPVYFANVASFQKSVYRLSGVDPVKVQRDSQKRESKWKLFSLHKSRSSTPADSLHNLPTEAVGEKDRVGDMVIRSSTPESSDAEVDGESGEASEKPLRYIILDASGWMFTDTVGLRGIKEMICGTLCGFLNKTADLGWSFLCEHYQDHFVLTEPERGKEVDGQSKGEESGLAEEGLIDVGEESKASAVIETQWQDFEEPLKVAPGDSVIDDVTATRKEEYEGDKEEHQEATKEGVDEAEPEVECEGTREEVKEGATAEPEVEATPGVDGEPS</sequence>
<dbReference type="InterPro" id="IPR002645">
    <property type="entry name" value="STAS_dom"/>
</dbReference>
<protein>
    <recommendedName>
        <fullName evidence="2">STAS domain-containing protein</fullName>
    </recommendedName>
</protein>
<comment type="caution">
    <text evidence="3">The sequence shown here is derived from an EMBL/GenBank/DDBJ whole genome shotgun (WGS) entry which is preliminary data.</text>
</comment>
<dbReference type="OrthoDB" id="288203at2759"/>
<feature type="compositionally biased region" description="Basic and acidic residues" evidence="1">
    <location>
        <begin position="252"/>
        <end position="262"/>
    </location>
</feature>
<dbReference type="EMBL" id="APAU02000441">
    <property type="protein sequence ID" value="EUB53974.1"/>
    <property type="molecule type" value="Genomic_DNA"/>
</dbReference>
<evidence type="ECO:0000313" key="3">
    <source>
        <dbReference type="EMBL" id="EUB53974.1"/>
    </source>
</evidence>
<dbReference type="PROSITE" id="PS50801">
    <property type="entry name" value="STAS"/>
    <property type="match status" value="1"/>
</dbReference>
<keyword evidence="4" id="KW-1185">Reference proteome</keyword>
<feature type="compositionally biased region" description="Basic and acidic residues" evidence="1">
    <location>
        <begin position="220"/>
        <end position="242"/>
    </location>
</feature>
<dbReference type="SUPFAM" id="SSF52091">
    <property type="entry name" value="SpoIIaa-like"/>
    <property type="match status" value="1"/>
</dbReference>
<organism evidence="3 4">
    <name type="scientific">Echinococcus granulosus</name>
    <name type="common">Hydatid tapeworm</name>
    <dbReference type="NCBI Taxonomy" id="6210"/>
    <lineage>
        <taxon>Eukaryota</taxon>
        <taxon>Metazoa</taxon>
        <taxon>Spiralia</taxon>
        <taxon>Lophotrochozoa</taxon>
        <taxon>Platyhelminthes</taxon>
        <taxon>Cestoda</taxon>
        <taxon>Eucestoda</taxon>
        <taxon>Cyclophyllidea</taxon>
        <taxon>Taeniidae</taxon>
        <taxon>Echinococcus</taxon>
        <taxon>Echinococcus granulosus group</taxon>
    </lineage>
</organism>
<dbReference type="Gene3D" id="3.30.750.24">
    <property type="entry name" value="STAS domain"/>
    <property type="match status" value="1"/>
</dbReference>
<proteinExistence type="predicted"/>
<accession>W6UKG2</accession>
<dbReference type="AlphaFoldDB" id="W6UKG2"/>
<evidence type="ECO:0000259" key="2">
    <source>
        <dbReference type="PROSITE" id="PS50801"/>
    </source>
</evidence>
<evidence type="ECO:0000313" key="4">
    <source>
        <dbReference type="Proteomes" id="UP000019149"/>
    </source>
</evidence>
<dbReference type="RefSeq" id="XP_024345170.1">
    <property type="nucleotide sequence ID" value="XM_024500416.1"/>
</dbReference>
<dbReference type="KEGG" id="egl:EGR_11169"/>
<reference evidence="3 4" key="1">
    <citation type="journal article" date="2013" name="Nat. Genet.">
        <title>The genome of the hydatid tapeworm Echinococcus granulosus.</title>
        <authorList>
            <person name="Zheng H."/>
            <person name="Zhang W."/>
            <person name="Zhang L."/>
            <person name="Zhang Z."/>
            <person name="Li J."/>
            <person name="Lu G."/>
            <person name="Zhu Y."/>
            <person name="Wang Y."/>
            <person name="Huang Y."/>
            <person name="Liu J."/>
            <person name="Kang H."/>
            <person name="Chen J."/>
            <person name="Wang L."/>
            <person name="Chen A."/>
            <person name="Yu S."/>
            <person name="Gao Z."/>
            <person name="Jin L."/>
            <person name="Gu W."/>
            <person name="Wang Z."/>
            <person name="Zhao L."/>
            <person name="Shi B."/>
            <person name="Wen H."/>
            <person name="Lin R."/>
            <person name="Jones M.K."/>
            <person name="Brejova B."/>
            <person name="Vinar T."/>
            <person name="Zhao G."/>
            <person name="McManus D.P."/>
            <person name="Chen Z."/>
            <person name="Zhou Y."/>
            <person name="Wang S."/>
        </authorList>
    </citation>
    <scope>NUCLEOTIDE SEQUENCE [LARGE SCALE GENOMIC DNA]</scope>
</reference>
<dbReference type="GeneID" id="36346882"/>
<gene>
    <name evidence="3" type="ORF">EGR_11169</name>
</gene>
<feature type="region of interest" description="Disordered" evidence="1">
    <location>
        <begin position="208"/>
        <end position="279"/>
    </location>
</feature>
<feature type="domain" description="STAS" evidence="2">
    <location>
        <begin position="1"/>
        <end position="128"/>
    </location>
</feature>
<name>W6UKG2_ECHGR</name>
<dbReference type="STRING" id="6210.W6UKG2"/>